<dbReference type="InterPro" id="IPR051872">
    <property type="entry name" value="Cytochrome_b5/Flavoprotein_Rdt"/>
</dbReference>
<comment type="similarity">
    <text evidence="4">Belongs to the cytochrome b5 family.</text>
</comment>
<organism evidence="6 7">
    <name type="scientific">Tegillarca granosa</name>
    <name type="common">Malaysian cockle</name>
    <name type="synonym">Anadara granosa</name>
    <dbReference type="NCBI Taxonomy" id="220873"/>
    <lineage>
        <taxon>Eukaryota</taxon>
        <taxon>Metazoa</taxon>
        <taxon>Spiralia</taxon>
        <taxon>Lophotrochozoa</taxon>
        <taxon>Mollusca</taxon>
        <taxon>Bivalvia</taxon>
        <taxon>Autobranchia</taxon>
        <taxon>Pteriomorphia</taxon>
        <taxon>Arcoida</taxon>
        <taxon>Arcoidea</taxon>
        <taxon>Arcidae</taxon>
        <taxon>Tegillarca</taxon>
    </lineage>
</organism>
<gene>
    <name evidence="6" type="ORF">KUTeg_007339</name>
</gene>
<comment type="caution">
    <text evidence="6">The sequence shown here is derived from an EMBL/GenBank/DDBJ whole genome shotgun (WGS) entry which is preliminary data.</text>
</comment>
<evidence type="ECO:0000256" key="1">
    <source>
        <dbReference type="ARBA" id="ARBA00022617"/>
    </source>
</evidence>
<accession>A0ABQ9FCZ9</accession>
<keyword evidence="3 4" id="KW-0408">Iron</keyword>
<dbReference type="SMART" id="SM01117">
    <property type="entry name" value="Cyt-b5"/>
    <property type="match status" value="1"/>
</dbReference>
<dbReference type="PROSITE" id="PS50255">
    <property type="entry name" value="CYTOCHROME_B5_2"/>
    <property type="match status" value="1"/>
</dbReference>
<dbReference type="Proteomes" id="UP001217089">
    <property type="component" value="Unassembled WGS sequence"/>
</dbReference>
<sequence length="107" mass="12312">MDWIRLGKSGVDLTGVGGKVQEVTQEELAKHNTENDSWISLRGRVQKQELTLFRGLWSVLFVRRSVFEVDVRKVYNVSQYMEYHPGGIDELMRGSGIDATQLFDEYT</sequence>
<protein>
    <recommendedName>
        <fullName evidence="5">Cytochrome b5 heme-binding domain-containing protein</fullName>
    </recommendedName>
</protein>
<reference evidence="6 7" key="1">
    <citation type="submission" date="2022-12" db="EMBL/GenBank/DDBJ databases">
        <title>Chromosome-level genome of Tegillarca granosa.</title>
        <authorList>
            <person name="Kim J."/>
        </authorList>
    </citation>
    <scope>NUCLEOTIDE SEQUENCE [LARGE SCALE GENOMIC DNA]</scope>
    <source>
        <strain evidence="6">Teg-2019</strain>
        <tissue evidence="6">Adductor muscle</tissue>
    </source>
</reference>
<evidence type="ECO:0000313" key="7">
    <source>
        <dbReference type="Proteomes" id="UP001217089"/>
    </source>
</evidence>
<dbReference type="InterPro" id="IPR036400">
    <property type="entry name" value="Cyt_B5-like_heme/steroid_sf"/>
</dbReference>
<dbReference type="EMBL" id="JARBDR010000337">
    <property type="protein sequence ID" value="KAJ8315189.1"/>
    <property type="molecule type" value="Genomic_DNA"/>
</dbReference>
<name>A0ABQ9FCZ9_TEGGR</name>
<dbReference type="PROSITE" id="PS00191">
    <property type="entry name" value="CYTOCHROME_B5_1"/>
    <property type="match status" value="1"/>
</dbReference>
<dbReference type="Pfam" id="PF00173">
    <property type="entry name" value="Cyt-b5"/>
    <property type="match status" value="1"/>
</dbReference>
<evidence type="ECO:0000256" key="3">
    <source>
        <dbReference type="ARBA" id="ARBA00023004"/>
    </source>
</evidence>
<evidence type="ECO:0000259" key="5">
    <source>
        <dbReference type="PROSITE" id="PS50255"/>
    </source>
</evidence>
<keyword evidence="1 4" id="KW-0349">Heme</keyword>
<dbReference type="PANTHER" id="PTHR46237:SF1">
    <property type="entry name" value="CYTOCHROME B5 REDUCTASE 4"/>
    <property type="match status" value="1"/>
</dbReference>
<dbReference type="InterPro" id="IPR001199">
    <property type="entry name" value="Cyt_B5-like_heme/steroid-bd"/>
</dbReference>
<dbReference type="Gene3D" id="3.10.120.10">
    <property type="entry name" value="Cytochrome b5-like heme/steroid binding domain"/>
    <property type="match status" value="1"/>
</dbReference>
<keyword evidence="2 4" id="KW-0479">Metal-binding</keyword>
<evidence type="ECO:0000256" key="2">
    <source>
        <dbReference type="ARBA" id="ARBA00022723"/>
    </source>
</evidence>
<feature type="domain" description="Cytochrome b5 heme-binding" evidence="5">
    <location>
        <begin position="20"/>
        <end position="107"/>
    </location>
</feature>
<proteinExistence type="inferred from homology"/>
<evidence type="ECO:0000313" key="6">
    <source>
        <dbReference type="EMBL" id="KAJ8315189.1"/>
    </source>
</evidence>
<dbReference type="PANTHER" id="PTHR46237">
    <property type="entry name" value="CYTOCHROME B5 REDUCTASE 4 FAMILY MEMBER"/>
    <property type="match status" value="1"/>
</dbReference>
<dbReference type="SUPFAM" id="SSF55856">
    <property type="entry name" value="Cytochrome b5-like heme/steroid binding domain"/>
    <property type="match status" value="2"/>
</dbReference>
<keyword evidence="7" id="KW-1185">Reference proteome</keyword>
<evidence type="ECO:0000256" key="4">
    <source>
        <dbReference type="RuleBase" id="RU362121"/>
    </source>
</evidence>
<dbReference type="InterPro" id="IPR018506">
    <property type="entry name" value="Cyt_B5_heme-BS"/>
</dbReference>